<proteinExistence type="predicted"/>
<feature type="region of interest" description="Disordered" evidence="1">
    <location>
        <begin position="157"/>
        <end position="181"/>
    </location>
</feature>
<protein>
    <submittedName>
        <fullName evidence="2">Uncharacterized protein</fullName>
    </submittedName>
</protein>
<organism evidence="2 3">
    <name type="scientific">Rhizoctonia solani</name>
    <dbReference type="NCBI Taxonomy" id="456999"/>
    <lineage>
        <taxon>Eukaryota</taxon>
        <taxon>Fungi</taxon>
        <taxon>Dikarya</taxon>
        <taxon>Basidiomycota</taxon>
        <taxon>Agaricomycotina</taxon>
        <taxon>Agaricomycetes</taxon>
        <taxon>Cantharellales</taxon>
        <taxon>Ceratobasidiaceae</taxon>
        <taxon>Rhizoctonia</taxon>
    </lineage>
</organism>
<dbReference type="EMBL" id="CAJMWW010000088">
    <property type="protein sequence ID" value="CAE6436715.1"/>
    <property type="molecule type" value="Genomic_DNA"/>
</dbReference>
<dbReference type="Proteomes" id="UP000663841">
    <property type="component" value="Unassembled WGS sequence"/>
</dbReference>
<name>A0A8H2XWC2_9AGAM</name>
<feature type="compositionally biased region" description="Pro residues" evidence="1">
    <location>
        <begin position="55"/>
        <end position="65"/>
    </location>
</feature>
<reference evidence="2" key="1">
    <citation type="submission" date="2021-01" db="EMBL/GenBank/DDBJ databases">
        <authorList>
            <person name="Kaushik A."/>
        </authorList>
    </citation>
    <scope>NUCLEOTIDE SEQUENCE</scope>
    <source>
        <strain evidence="2">AG3-T5</strain>
    </source>
</reference>
<sequence length="225" mass="25538">MSTPHARNIVRKLLAANTKLRIQDLYTRGLSEFPATPFPHPPPPKQYLGRHGELKPPPPPAPNPGHPFRSKSYLKDKVLPELVATGEIKRLHEIVPPTPGLASSKKRITRSKNAMDVGGVDVWQWQLDGPQAATPEPLLEEEPIPESHDWYQPNELFPTIGDKAKNQKTERDPYGSGRWDHLNTRKQNARFEKLRLEKEWVKNIELARIEGARAAEAQRKSLETN</sequence>
<feature type="region of interest" description="Disordered" evidence="1">
    <location>
        <begin position="33"/>
        <end position="71"/>
    </location>
</feature>
<feature type="compositionally biased region" description="Pro residues" evidence="1">
    <location>
        <begin position="36"/>
        <end position="45"/>
    </location>
</feature>
<gene>
    <name evidence="2" type="ORF">RDB_LOCUS82703</name>
</gene>
<dbReference type="AlphaFoldDB" id="A0A8H2XWC2"/>
<evidence type="ECO:0000256" key="1">
    <source>
        <dbReference type="SAM" id="MobiDB-lite"/>
    </source>
</evidence>
<accession>A0A8H2XWC2</accession>
<evidence type="ECO:0000313" key="3">
    <source>
        <dbReference type="Proteomes" id="UP000663841"/>
    </source>
</evidence>
<comment type="caution">
    <text evidence="2">The sequence shown here is derived from an EMBL/GenBank/DDBJ whole genome shotgun (WGS) entry which is preliminary data.</text>
</comment>
<evidence type="ECO:0000313" key="2">
    <source>
        <dbReference type="EMBL" id="CAE6436715.1"/>
    </source>
</evidence>
<feature type="compositionally biased region" description="Basic and acidic residues" evidence="1">
    <location>
        <begin position="162"/>
        <end position="181"/>
    </location>
</feature>